<protein>
    <submittedName>
        <fullName evidence="2">Uncharacterized protein</fullName>
    </submittedName>
</protein>
<keyword evidence="3" id="KW-1185">Reference proteome</keyword>
<proteinExistence type="predicted"/>
<keyword evidence="1" id="KW-0732">Signal</keyword>
<accession>A0ABX0VKK1</accession>
<feature type="signal peptide" evidence="1">
    <location>
        <begin position="1"/>
        <end position="20"/>
    </location>
</feature>
<comment type="caution">
    <text evidence="2">The sequence shown here is derived from an EMBL/GenBank/DDBJ whole genome shotgun (WGS) entry which is preliminary data.</text>
</comment>
<evidence type="ECO:0000313" key="2">
    <source>
        <dbReference type="EMBL" id="NIY47453.1"/>
    </source>
</evidence>
<dbReference type="Proteomes" id="UP000697927">
    <property type="component" value="Unassembled WGS sequence"/>
</dbReference>
<evidence type="ECO:0000256" key="1">
    <source>
        <dbReference type="SAM" id="SignalP"/>
    </source>
</evidence>
<organism evidence="2 3">
    <name type="scientific">Cedecea colo</name>
    <dbReference type="NCBI Taxonomy" id="2552946"/>
    <lineage>
        <taxon>Bacteria</taxon>
        <taxon>Pseudomonadati</taxon>
        <taxon>Pseudomonadota</taxon>
        <taxon>Gammaproteobacteria</taxon>
        <taxon>Enterobacterales</taxon>
        <taxon>Enterobacteriaceae</taxon>
        <taxon>Cedecea</taxon>
    </lineage>
</organism>
<evidence type="ECO:0000313" key="3">
    <source>
        <dbReference type="Proteomes" id="UP000697927"/>
    </source>
</evidence>
<sequence length="59" mass="6494">MRIVSAVLTSAIFASATAVAFEQPINLPVPQPERRYFLTCLDYRMLTGTGLVHVIEPST</sequence>
<gene>
    <name evidence="2" type="ORF">E2L00_07900</name>
</gene>
<reference evidence="2 3" key="1">
    <citation type="journal article" date="2020" name="Microorganisms">
        <title>Polyphasic Characterisation of Cedecea colo sp. nov., a New Enteric Bacterium Isolated from the Koala Hindgut.</title>
        <authorList>
            <person name="Boath J.M."/>
            <person name="Dakhal S."/>
            <person name="Van T.T.H."/>
            <person name="Moore R.J."/>
            <person name="Dekiwadia C."/>
            <person name="Macreadie I.G."/>
        </authorList>
    </citation>
    <scope>NUCLEOTIDE SEQUENCE [LARGE SCALE GENOMIC DNA]</scope>
    <source>
        <strain evidence="2 3">ZA</strain>
    </source>
</reference>
<name>A0ABX0VKK1_9ENTR</name>
<dbReference type="EMBL" id="SOYS01000002">
    <property type="protein sequence ID" value="NIY47453.1"/>
    <property type="molecule type" value="Genomic_DNA"/>
</dbReference>
<feature type="chain" id="PRO_5047465218" evidence="1">
    <location>
        <begin position="21"/>
        <end position="59"/>
    </location>
</feature>